<gene>
    <name evidence="1" type="ORF">PY091_17795</name>
</gene>
<organism evidence="1 2">
    <name type="scientific">Flagellimonas okinawensis</name>
    <dbReference type="NCBI Taxonomy" id="3031324"/>
    <lineage>
        <taxon>Bacteria</taxon>
        <taxon>Pseudomonadati</taxon>
        <taxon>Bacteroidota</taxon>
        <taxon>Flavobacteriia</taxon>
        <taxon>Flavobacteriales</taxon>
        <taxon>Flavobacteriaceae</taxon>
        <taxon>Flagellimonas</taxon>
    </lineage>
</organism>
<evidence type="ECO:0000313" key="1">
    <source>
        <dbReference type="EMBL" id="MDF0709070.1"/>
    </source>
</evidence>
<evidence type="ECO:0000313" key="2">
    <source>
        <dbReference type="Proteomes" id="UP001217083"/>
    </source>
</evidence>
<protein>
    <submittedName>
        <fullName evidence="1">Uncharacterized protein</fullName>
    </submittedName>
</protein>
<reference evidence="1 2" key="1">
    <citation type="submission" date="2023-03" db="EMBL/GenBank/DDBJ databases">
        <title>Muricauda XX sp. nov. and Muricauda XXX sp. nov., two novel species isolated from Okinawa Trough.</title>
        <authorList>
            <person name="Cao W."/>
            <person name="Deng X."/>
        </authorList>
    </citation>
    <scope>NUCLEOTIDE SEQUENCE [LARGE SCALE GENOMIC DNA]</scope>
    <source>
        <strain evidence="1 2">81s02</strain>
    </source>
</reference>
<dbReference type="EMBL" id="JARFVA010000009">
    <property type="protein sequence ID" value="MDF0709070.1"/>
    <property type="molecule type" value="Genomic_DNA"/>
</dbReference>
<dbReference type="Proteomes" id="UP001217083">
    <property type="component" value="Unassembled WGS sequence"/>
</dbReference>
<proteinExistence type="predicted"/>
<comment type="caution">
    <text evidence="1">The sequence shown here is derived from an EMBL/GenBank/DDBJ whole genome shotgun (WGS) entry which is preliminary data.</text>
</comment>
<name>A0ABT5XTC9_9FLAO</name>
<dbReference type="RefSeq" id="WP_275650839.1">
    <property type="nucleotide sequence ID" value="NZ_JARFVA010000009.1"/>
</dbReference>
<sequence>MKQVFFIITVLVFQIMGWGQSQEKVFNPPTTDFISLSLQTHKGKLRFGVQDEYFLKSDGTYVSSRDEEYFEKDKQFSHNNASRHAFVELLKIRFKEDMFDVMDKDFFTERTQNMYEKDLKSHTAQQHVLALANALCNKQQSIRFFCNPKEEDCASGFQQDGYYNEPRNIRSWGGRGASEFQKLRAYTNFVKEKFPLVGKWAKTLYSDNVLEGYYVTRTNLGTYDFKNGGYWLNTYQFYNQGFLLKWYGLQPANSSERKLMHPNGSSILFKMLPEEAETFSEKSQQIFLVFDVSGYLNGLENYRADQLKTTFSLNSPVIEIYSDDGLTKKVGAININTMVSKTR</sequence>
<accession>A0ABT5XTC9</accession>
<keyword evidence="2" id="KW-1185">Reference proteome</keyword>